<dbReference type="PANTHER" id="PTHR42894:SF1">
    <property type="entry name" value="N-(5'-PHOSPHORIBOSYL)ANTHRANILATE ISOMERASE"/>
    <property type="match status" value="1"/>
</dbReference>
<dbReference type="PANTHER" id="PTHR42894">
    <property type="entry name" value="N-(5'-PHOSPHORIBOSYL)ANTHRANILATE ISOMERASE"/>
    <property type="match status" value="1"/>
</dbReference>
<name>A0A2R4X2A2_9EURY</name>
<dbReference type="Pfam" id="PF00697">
    <property type="entry name" value="PRAI"/>
    <property type="match status" value="1"/>
</dbReference>
<keyword evidence="5 8" id="KW-0822">Tryptophan biosynthesis</keyword>
<dbReference type="KEGG" id="harc:HARCEL1_09560"/>
<keyword evidence="4 8" id="KW-0028">Amino-acid biosynthesis</keyword>
<keyword evidence="7 8" id="KW-0413">Isomerase</keyword>
<keyword evidence="11" id="KW-1185">Reference proteome</keyword>
<proteinExistence type="inferred from homology"/>
<comment type="similarity">
    <text evidence="3 8">Belongs to the TrpF family.</text>
</comment>
<evidence type="ECO:0000256" key="3">
    <source>
        <dbReference type="ARBA" id="ARBA00007571"/>
    </source>
</evidence>
<evidence type="ECO:0000256" key="7">
    <source>
        <dbReference type="ARBA" id="ARBA00023235"/>
    </source>
</evidence>
<evidence type="ECO:0000259" key="9">
    <source>
        <dbReference type="Pfam" id="PF00697"/>
    </source>
</evidence>
<comment type="catalytic activity">
    <reaction evidence="1 8">
        <text>N-(5-phospho-beta-D-ribosyl)anthranilate = 1-(2-carboxyphenylamino)-1-deoxy-D-ribulose 5-phosphate</text>
        <dbReference type="Rhea" id="RHEA:21540"/>
        <dbReference type="ChEBI" id="CHEBI:18277"/>
        <dbReference type="ChEBI" id="CHEBI:58613"/>
        <dbReference type="EC" id="5.3.1.24"/>
    </reaction>
</comment>
<dbReference type="InterPro" id="IPR001240">
    <property type="entry name" value="PRAI_dom"/>
</dbReference>
<sequence>MTRVKLCGMTDRSALDAAVDAGADAVGVICAVDVDTPREVDRERAAALLAAVPPFVTGVLVTMAVDSGPVRDLVGTLDPDAVQVHGLDSEGLAALDECSADVIAVADPTADDLTARAEAADAVVIDSLDEQGGGGTGETHDWARTAALVEELDTPVVLAGGLTPATVGEAVATVDPYAVDVASGVESAPGEKDRAAMNRFVASATGAA</sequence>
<evidence type="ECO:0000256" key="1">
    <source>
        <dbReference type="ARBA" id="ARBA00001164"/>
    </source>
</evidence>
<dbReference type="RefSeq" id="WP_108382855.1">
    <property type="nucleotide sequence ID" value="NZ_CP028858.1"/>
</dbReference>
<evidence type="ECO:0000313" key="10">
    <source>
        <dbReference type="EMBL" id="AWB27939.1"/>
    </source>
</evidence>
<dbReference type="SUPFAM" id="SSF51366">
    <property type="entry name" value="Ribulose-phoshate binding barrel"/>
    <property type="match status" value="1"/>
</dbReference>
<dbReference type="EMBL" id="CP028858">
    <property type="protein sequence ID" value="AWB27939.1"/>
    <property type="molecule type" value="Genomic_DNA"/>
</dbReference>
<organism evidence="10 11">
    <name type="scientific">Halococcoides cellulosivorans</name>
    <dbReference type="NCBI Taxonomy" id="1679096"/>
    <lineage>
        <taxon>Archaea</taxon>
        <taxon>Methanobacteriati</taxon>
        <taxon>Methanobacteriota</taxon>
        <taxon>Stenosarchaea group</taxon>
        <taxon>Halobacteria</taxon>
        <taxon>Halobacteriales</taxon>
        <taxon>Haloarculaceae</taxon>
        <taxon>Halococcoides</taxon>
    </lineage>
</organism>
<dbReference type="Gene3D" id="3.20.20.70">
    <property type="entry name" value="Aldolase class I"/>
    <property type="match status" value="1"/>
</dbReference>
<evidence type="ECO:0000256" key="2">
    <source>
        <dbReference type="ARBA" id="ARBA00004664"/>
    </source>
</evidence>
<protein>
    <recommendedName>
        <fullName evidence="8">N-(5'-phosphoribosyl)anthranilate isomerase</fullName>
        <shortName evidence="8">PRAI</shortName>
        <ecNumber evidence="8">5.3.1.24</ecNumber>
    </recommendedName>
</protein>
<dbReference type="GO" id="GO:0000162">
    <property type="term" value="P:L-tryptophan biosynthetic process"/>
    <property type="evidence" value="ECO:0007669"/>
    <property type="project" value="UniProtKB-UniRule"/>
</dbReference>
<evidence type="ECO:0000256" key="6">
    <source>
        <dbReference type="ARBA" id="ARBA00023141"/>
    </source>
</evidence>
<evidence type="ECO:0000313" key="11">
    <source>
        <dbReference type="Proteomes" id="UP000244727"/>
    </source>
</evidence>
<evidence type="ECO:0000256" key="8">
    <source>
        <dbReference type="HAMAP-Rule" id="MF_00135"/>
    </source>
</evidence>
<accession>A0A2R4X2A2</accession>
<dbReference type="InterPro" id="IPR013785">
    <property type="entry name" value="Aldolase_TIM"/>
</dbReference>
<dbReference type="InterPro" id="IPR044643">
    <property type="entry name" value="TrpF_fam"/>
</dbReference>
<reference evidence="10 11" key="1">
    <citation type="submission" date="2018-04" db="EMBL/GenBank/DDBJ databases">
        <title>Halococcoides cellulosivorans gen. nov., sp. nov., an extremely halophilic cellulose-utilizing haloarchaeon from hypersaline lakes.</title>
        <authorList>
            <person name="Sorokin D.Y."/>
            <person name="Toshchakov S.V."/>
            <person name="Samarov N.I."/>
            <person name="Korzhenkov A."/>
            <person name="Kublanov I.V."/>
        </authorList>
    </citation>
    <scope>NUCLEOTIDE SEQUENCE [LARGE SCALE GENOMIC DNA]</scope>
    <source>
        <strain evidence="10 11">HArcel1</strain>
    </source>
</reference>
<dbReference type="UniPathway" id="UPA00035">
    <property type="reaction ID" value="UER00042"/>
</dbReference>
<gene>
    <name evidence="8" type="primary">trpF</name>
    <name evidence="10" type="ORF">HARCEL1_09560</name>
</gene>
<dbReference type="EC" id="5.3.1.24" evidence="8"/>
<feature type="domain" description="N-(5'phosphoribosyl) anthranilate isomerase (PRAI)" evidence="9">
    <location>
        <begin position="5"/>
        <end position="201"/>
    </location>
</feature>
<dbReference type="Proteomes" id="UP000244727">
    <property type="component" value="Chromosome"/>
</dbReference>
<dbReference type="CDD" id="cd00405">
    <property type="entry name" value="PRAI"/>
    <property type="match status" value="1"/>
</dbReference>
<dbReference type="InterPro" id="IPR011060">
    <property type="entry name" value="RibuloseP-bd_barrel"/>
</dbReference>
<dbReference type="GO" id="GO:0004640">
    <property type="term" value="F:phosphoribosylanthranilate isomerase activity"/>
    <property type="evidence" value="ECO:0007669"/>
    <property type="project" value="UniProtKB-UniRule"/>
</dbReference>
<dbReference type="AlphaFoldDB" id="A0A2R4X2A2"/>
<dbReference type="HAMAP" id="MF_00135">
    <property type="entry name" value="PRAI"/>
    <property type="match status" value="1"/>
</dbReference>
<keyword evidence="6 8" id="KW-0057">Aromatic amino acid biosynthesis</keyword>
<comment type="pathway">
    <text evidence="2 8">Amino-acid biosynthesis; L-tryptophan biosynthesis; L-tryptophan from chorismate: step 3/5.</text>
</comment>
<dbReference type="GeneID" id="36512753"/>
<evidence type="ECO:0000256" key="5">
    <source>
        <dbReference type="ARBA" id="ARBA00022822"/>
    </source>
</evidence>
<evidence type="ECO:0000256" key="4">
    <source>
        <dbReference type="ARBA" id="ARBA00022605"/>
    </source>
</evidence>